<dbReference type="eggNOG" id="COG2819">
    <property type="taxonomic scope" value="Bacteria"/>
</dbReference>
<gene>
    <name evidence="2" type="ORF">Q763_05590</name>
</gene>
<keyword evidence="1" id="KW-0732">Signal</keyword>
<feature type="signal peptide" evidence="1">
    <location>
        <begin position="1"/>
        <end position="19"/>
    </location>
</feature>
<evidence type="ECO:0000313" key="2">
    <source>
        <dbReference type="EMBL" id="KGO82567.1"/>
    </source>
</evidence>
<organism evidence="2 3">
    <name type="scientific">Flavobacterium beibuense F44-8</name>
    <dbReference type="NCBI Taxonomy" id="1406840"/>
    <lineage>
        <taxon>Bacteria</taxon>
        <taxon>Pseudomonadati</taxon>
        <taxon>Bacteroidota</taxon>
        <taxon>Flavobacteriia</taxon>
        <taxon>Flavobacteriales</taxon>
        <taxon>Flavobacteriaceae</taxon>
        <taxon>Flavobacterium</taxon>
    </lineage>
</organism>
<dbReference type="PANTHER" id="PTHR48098:SF6">
    <property type="entry name" value="FERRI-BACILLIBACTIN ESTERASE BESA"/>
    <property type="match status" value="1"/>
</dbReference>
<protein>
    <submittedName>
        <fullName evidence="2">Alpha-mannosidase</fullName>
    </submittedName>
</protein>
<proteinExistence type="predicted"/>
<dbReference type="AlphaFoldDB" id="A0A0A2LQI5"/>
<sequence>MVRIFFLFTLSLWCMTAKPQTPSLSQNVSTFSINAPQLGGERKIWIYLPDIYGNSDKKFPVLYMHDGQNLFDSFTAFAGEWRIDETLDSLKAETIVIGIENGGNNRIDELTPYPNEKYGGGNGDKYLDFLVTTLKPYIDEHYRTLSDKENTMIMGSSLGGLISFYAVLKYPKVFGKAAVFSPSFWFNDKIYDDVHAVENIDAKLYFMAGDHESSEMITDLERMEELIRFKLTDKKLYHKKIVHNGRHNEKLWAGQFEEAYLWLIN</sequence>
<dbReference type="EMBL" id="JRLV01000005">
    <property type="protein sequence ID" value="KGO82567.1"/>
    <property type="molecule type" value="Genomic_DNA"/>
</dbReference>
<dbReference type="InterPro" id="IPR050583">
    <property type="entry name" value="Mycobacterial_A85_antigen"/>
</dbReference>
<evidence type="ECO:0000256" key="1">
    <source>
        <dbReference type="SAM" id="SignalP"/>
    </source>
</evidence>
<name>A0A0A2LQI5_9FLAO</name>
<dbReference type="SUPFAM" id="SSF53474">
    <property type="entry name" value="alpha/beta-Hydrolases"/>
    <property type="match status" value="1"/>
</dbReference>
<dbReference type="Proteomes" id="UP000030129">
    <property type="component" value="Unassembled WGS sequence"/>
</dbReference>
<keyword evidence="3" id="KW-1185">Reference proteome</keyword>
<dbReference type="InterPro" id="IPR000801">
    <property type="entry name" value="Esterase-like"/>
</dbReference>
<feature type="chain" id="PRO_5002002471" evidence="1">
    <location>
        <begin position="20"/>
        <end position="265"/>
    </location>
</feature>
<accession>A0A0A2LQI5</accession>
<evidence type="ECO:0000313" key="3">
    <source>
        <dbReference type="Proteomes" id="UP000030129"/>
    </source>
</evidence>
<dbReference type="Pfam" id="PF00756">
    <property type="entry name" value="Esterase"/>
    <property type="match status" value="1"/>
</dbReference>
<dbReference type="PANTHER" id="PTHR48098">
    <property type="entry name" value="ENTEROCHELIN ESTERASE-RELATED"/>
    <property type="match status" value="1"/>
</dbReference>
<dbReference type="InterPro" id="IPR029058">
    <property type="entry name" value="AB_hydrolase_fold"/>
</dbReference>
<reference evidence="2 3" key="1">
    <citation type="submission" date="2013-09" db="EMBL/GenBank/DDBJ databases">
        <authorList>
            <person name="Zeng Z."/>
            <person name="Chen C."/>
        </authorList>
    </citation>
    <scope>NUCLEOTIDE SEQUENCE [LARGE SCALE GENOMIC DNA]</scope>
    <source>
        <strain evidence="2 3">F44-8</strain>
    </source>
</reference>
<dbReference type="STRING" id="1406840.Q763_05590"/>
<comment type="caution">
    <text evidence="2">The sequence shown here is derived from an EMBL/GenBank/DDBJ whole genome shotgun (WGS) entry which is preliminary data.</text>
</comment>
<dbReference type="Gene3D" id="3.40.50.1820">
    <property type="entry name" value="alpha/beta hydrolase"/>
    <property type="match status" value="1"/>
</dbReference>